<gene>
    <name evidence="3" type="ORF">Taro_012885</name>
</gene>
<evidence type="ECO:0000313" key="4">
    <source>
        <dbReference type="Proteomes" id="UP000652761"/>
    </source>
</evidence>
<dbReference type="Gene3D" id="1.10.510.10">
    <property type="entry name" value="Transferase(Phosphotransferase) domain 1"/>
    <property type="match status" value="1"/>
</dbReference>
<sequence length="285" mass="30639">LVSSSQRTQTATLVSSSQCSQTAGLLFAADKHGVCNAAARRFPPLPPSKGIKVDQVTGGWAGGRMGNGHRRITSPSKSRSRSKSLIFGWQGSRVMSRQRSDLSSMKHNDRAEEFSFGELAEATKNFSLETKIGAESEPQAKKFQKKAFQSKLSFLSRLHHKHLVGLVDYYEDREERLFVYEYMKNGALFDHLHIACGNGGGNGAVPPIIHRDIKSSNILLDGSWTAKVSNFGPSLNGPDPARSKNPPSCAPASVAAPSWSVPSSRVLGEAEVPVAAAAAAAAYET</sequence>
<dbReference type="InterPro" id="IPR000719">
    <property type="entry name" value="Prot_kinase_dom"/>
</dbReference>
<reference evidence="3" key="1">
    <citation type="submission" date="2017-07" db="EMBL/GenBank/DDBJ databases">
        <title>Taro Niue Genome Assembly and Annotation.</title>
        <authorList>
            <person name="Atibalentja N."/>
            <person name="Keating K."/>
            <person name="Fields C.J."/>
        </authorList>
    </citation>
    <scope>NUCLEOTIDE SEQUENCE</scope>
    <source>
        <strain evidence="3">Niue_2</strain>
        <tissue evidence="3">Leaf</tissue>
    </source>
</reference>
<feature type="domain" description="Protein kinase" evidence="2">
    <location>
        <begin position="105"/>
        <end position="285"/>
    </location>
</feature>
<feature type="region of interest" description="Disordered" evidence="1">
    <location>
        <begin position="46"/>
        <end position="81"/>
    </location>
</feature>
<feature type="region of interest" description="Disordered" evidence="1">
    <location>
        <begin position="235"/>
        <end position="254"/>
    </location>
</feature>
<dbReference type="PROSITE" id="PS50011">
    <property type="entry name" value="PROTEIN_KINASE_DOM"/>
    <property type="match status" value="1"/>
</dbReference>
<keyword evidence="4" id="KW-1185">Reference proteome</keyword>
<dbReference type="PANTHER" id="PTHR46146">
    <property type="entry name" value="SERINE/THREONINE-PROTEIN KINASE-LIKE PROTEIN CCR4"/>
    <property type="match status" value="1"/>
</dbReference>
<feature type="compositionally biased region" description="Basic residues" evidence="1">
    <location>
        <begin position="67"/>
        <end position="81"/>
    </location>
</feature>
<dbReference type="PANTHER" id="PTHR46146:SF3">
    <property type="entry name" value="SERINE_THREONINE-PROTEIN KINASE-LIKE PROTEIN CCR3-RELATED"/>
    <property type="match status" value="1"/>
</dbReference>
<organism evidence="3 4">
    <name type="scientific">Colocasia esculenta</name>
    <name type="common">Wild taro</name>
    <name type="synonym">Arum esculentum</name>
    <dbReference type="NCBI Taxonomy" id="4460"/>
    <lineage>
        <taxon>Eukaryota</taxon>
        <taxon>Viridiplantae</taxon>
        <taxon>Streptophyta</taxon>
        <taxon>Embryophyta</taxon>
        <taxon>Tracheophyta</taxon>
        <taxon>Spermatophyta</taxon>
        <taxon>Magnoliopsida</taxon>
        <taxon>Liliopsida</taxon>
        <taxon>Araceae</taxon>
        <taxon>Aroideae</taxon>
        <taxon>Colocasieae</taxon>
        <taxon>Colocasia</taxon>
    </lineage>
</organism>
<dbReference type="InterPro" id="IPR008271">
    <property type="entry name" value="Ser/Thr_kinase_AS"/>
</dbReference>
<evidence type="ECO:0000313" key="3">
    <source>
        <dbReference type="EMBL" id="MQL80431.1"/>
    </source>
</evidence>
<accession>A0A843UAF2</accession>
<dbReference type="AlphaFoldDB" id="A0A843UAF2"/>
<dbReference type="Proteomes" id="UP000652761">
    <property type="component" value="Unassembled WGS sequence"/>
</dbReference>
<dbReference type="OrthoDB" id="61110at2759"/>
<evidence type="ECO:0000259" key="2">
    <source>
        <dbReference type="PROSITE" id="PS50011"/>
    </source>
</evidence>
<feature type="non-terminal residue" evidence="3">
    <location>
        <position position="285"/>
    </location>
</feature>
<dbReference type="SUPFAM" id="SSF56112">
    <property type="entry name" value="Protein kinase-like (PK-like)"/>
    <property type="match status" value="1"/>
</dbReference>
<dbReference type="GO" id="GO:0005524">
    <property type="term" value="F:ATP binding"/>
    <property type="evidence" value="ECO:0007669"/>
    <property type="project" value="InterPro"/>
</dbReference>
<dbReference type="Pfam" id="PF07714">
    <property type="entry name" value="PK_Tyr_Ser-Thr"/>
    <property type="match status" value="1"/>
</dbReference>
<dbReference type="InterPro" id="IPR001245">
    <property type="entry name" value="Ser-Thr/Tyr_kinase_cat_dom"/>
</dbReference>
<comment type="caution">
    <text evidence="3">The sequence shown here is derived from an EMBL/GenBank/DDBJ whole genome shotgun (WGS) entry which is preliminary data.</text>
</comment>
<protein>
    <recommendedName>
        <fullName evidence="2">Protein kinase domain-containing protein</fullName>
    </recommendedName>
</protein>
<dbReference type="InterPro" id="IPR011009">
    <property type="entry name" value="Kinase-like_dom_sf"/>
</dbReference>
<evidence type="ECO:0000256" key="1">
    <source>
        <dbReference type="SAM" id="MobiDB-lite"/>
    </source>
</evidence>
<dbReference type="PROSITE" id="PS00108">
    <property type="entry name" value="PROTEIN_KINASE_ST"/>
    <property type="match status" value="1"/>
</dbReference>
<dbReference type="GO" id="GO:0004672">
    <property type="term" value="F:protein kinase activity"/>
    <property type="evidence" value="ECO:0007669"/>
    <property type="project" value="InterPro"/>
</dbReference>
<dbReference type="EMBL" id="NMUH01000507">
    <property type="protein sequence ID" value="MQL80431.1"/>
    <property type="molecule type" value="Genomic_DNA"/>
</dbReference>
<proteinExistence type="predicted"/>
<name>A0A843UAF2_COLES</name>